<evidence type="ECO:0000313" key="3">
    <source>
        <dbReference type="EMBL" id="VFJ63052.1"/>
    </source>
</evidence>
<feature type="domain" description="Endonuclease GajA/Old nuclease/RecF-like AAA" evidence="1">
    <location>
        <begin position="361"/>
        <end position="421"/>
    </location>
</feature>
<evidence type="ECO:0000259" key="1">
    <source>
        <dbReference type="Pfam" id="PF13175"/>
    </source>
</evidence>
<dbReference type="PANTHER" id="PTHR43581:SF4">
    <property type="entry name" value="ATP_GTP PHOSPHATASE"/>
    <property type="match status" value="1"/>
</dbReference>
<dbReference type="Pfam" id="PF13175">
    <property type="entry name" value="AAA_15"/>
    <property type="match status" value="1"/>
</dbReference>
<gene>
    <name evidence="2" type="ORF">BECKFM1743A_GA0114220_100223</name>
    <name evidence="4" type="ORF">BECKFM1743B_GA0114221_100059</name>
    <name evidence="3" type="ORF">BECKFM1743C_GA0114222_103333</name>
</gene>
<dbReference type="PANTHER" id="PTHR43581">
    <property type="entry name" value="ATP/GTP PHOSPHATASE"/>
    <property type="match status" value="1"/>
</dbReference>
<proteinExistence type="predicted"/>
<dbReference type="InterPro" id="IPR041685">
    <property type="entry name" value="AAA_GajA/Old/RecF-like"/>
</dbReference>
<reference evidence="2" key="1">
    <citation type="submission" date="2019-02" db="EMBL/GenBank/DDBJ databases">
        <authorList>
            <person name="Gruber-Vodicka R. H."/>
            <person name="Seah K. B. B."/>
        </authorList>
    </citation>
    <scope>NUCLEOTIDE SEQUENCE</scope>
    <source>
        <strain evidence="2">BECK_BZ163</strain>
        <strain evidence="4">BECK_BZ164</strain>
        <strain evidence="3">BECK_BZ165</strain>
    </source>
</reference>
<dbReference type="SUPFAM" id="SSF52540">
    <property type="entry name" value="P-loop containing nucleoside triphosphate hydrolases"/>
    <property type="match status" value="1"/>
</dbReference>
<dbReference type="EMBL" id="CAADEZ010000022">
    <property type="protein sequence ID" value="VFJ45295.1"/>
    <property type="molecule type" value="Genomic_DNA"/>
</dbReference>
<dbReference type="InterPro" id="IPR027417">
    <property type="entry name" value="P-loop_NTPase"/>
</dbReference>
<evidence type="ECO:0000313" key="2">
    <source>
        <dbReference type="EMBL" id="VFJ45295.1"/>
    </source>
</evidence>
<evidence type="ECO:0000313" key="4">
    <source>
        <dbReference type="EMBL" id="VFK05825.1"/>
    </source>
</evidence>
<protein>
    <submittedName>
        <fullName evidence="2">AAA ATPase domain-containing protein</fullName>
    </submittedName>
</protein>
<dbReference type="AlphaFoldDB" id="A0A450S0W3"/>
<dbReference type="Gene3D" id="3.40.50.300">
    <property type="entry name" value="P-loop containing nucleotide triphosphate hydrolases"/>
    <property type="match status" value="1"/>
</dbReference>
<accession>A0A450S0W3</accession>
<sequence length="496" mass="55721">MKIQIDNFGPIHYFECDLDKDLHLILGTNNIGKSYGITVVYLLVKSLMEFAEETFSIEFSAHMRQMPSEVLEQVSALNVGDELDIIATVKDETTKLLQDGFLTRFQDYVEGTFGSMDTIGNRFSREEPHIRLVFGWGRMDIGVSDNAFIVGGSTIENMLKSIKVRCVEEDKTDKIIENEQANLIIYHRKDNNDLGYSFFSVISIYLFLVICQALAKIHTIHYLPASRSGLYPALSAFGQIVAELAKSRSYLNSRIQLPGIAVPLSDYFLQLSQIKPNKKQDEDNPIHRIADDIERDILKGTVEFDKKTRELFYIPNGTGPKLDMGASSSMVSELSPIVSFLRHIVSKPARKQRAPQLSLVEIFREILQKIPQEGSPPKPLLFIEEPEAHLHPENQLRLMAAFAALANAGVKVMITTHSDFLFNKLNNLILEKKIDTAAVSAMLFRQTEKGGEAVPLPMDELGIEDDNFIDTTEALYDEKVDLIDRMNRGGDDGDAG</sequence>
<dbReference type="EMBL" id="CAADFL010000005">
    <property type="protein sequence ID" value="VFK05825.1"/>
    <property type="molecule type" value="Genomic_DNA"/>
</dbReference>
<dbReference type="InterPro" id="IPR051396">
    <property type="entry name" value="Bact_Antivir_Def_Nuclease"/>
</dbReference>
<organism evidence="2">
    <name type="scientific">Candidatus Kentrum sp. FM</name>
    <dbReference type="NCBI Taxonomy" id="2126340"/>
    <lineage>
        <taxon>Bacteria</taxon>
        <taxon>Pseudomonadati</taxon>
        <taxon>Pseudomonadota</taxon>
        <taxon>Gammaproteobacteria</taxon>
        <taxon>Candidatus Kentrum</taxon>
    </lineage>
</organism>
<name>A0A450S0W3_9GAMM</name>
<dbReference type="EMBL" id="CAADFA010000333">
    <property type="protein sequence ID" value="VFJ63052.1"/>
    <property type="molecule type" value="Genomic_DNA"/>
</dbReference>